<keyword evidence="4" id="KW-0479">Metal-binding</keyword>
<keyword evidence="5" id="KW-0227">DNA damage</keyword>
<dbReference type="AlphaFoldDB" id="A0A918ZFJ2"/>
<evidence type="ECO:0000256" key="7">
    <source>
        <dbReference type="ARBA" id="ARBA00023004"/>
    </source>
</evidence>
<evidence type="ECO:0000259" key="11">
    <source>
        <dbReference type="SMART" id="SM00986"/>
    </source>
</evidence>
<evidence type="ECO:0000313" key="12">
    <source>
        <dbReference type="EMBL" id="GHE49906.1"/>
    </source>
</evidence>
<evidence type="ECO:0000256" key="10">
    <source>
        <dbReference type="SAM" id="MobiDB-lite"/>
    </source>
</evidence>
<dbReference type="InterPro" id="IPR036895">
    <property type="entry name" value="Uracil-DNA_glycosylase-like_sf"/>
</dbReference>
<protein>
    <recommendedName>
        <fullName evidence="2">Type-4 uracil-DNA glycosylase</fullName>
    </recommendedName>
</protein>
<keyword evidence="8" id="KW-0411">Iron-sulfur</keyword>
<dbReference type="SMART" id="SM00987">
    <property type="entry name" value="UreE_C"/>
    <property type="match status" value="1"/>
</dbReference>
<gene>
    <name evidence="12" type="ORF">GCM10018785_19400</name>
</gene>
<comment type="caution">
    <text evidence="12">The sequence shown here is derived from an EMBL/GenBank/DDBJ whole genome shotgun (WGS) entry which is preliminary data.</text>
</comment>
<dbReference type="GO" id="GO:0006281">
    <property type="term" value="P:DNA repair"/>
    <property type="evidence" value="ECO:0007669"/>
    <property type="project" value="UniProtKB-KW"/>
</dbReference>
<dbReference type="InterPro" id="IPR005122">
    <property type="entry name" value="Uracil-DNA_glycosylase-like"/>
</dbReference>
<keyword evidence="3" id="KW-0004">4Fe-4S</keyword>
<proteinExistence type="inferred from homology"/>
<dbReference type="GO" id="GO:0097506">
    <property type="term" value="F:deaminated base DNA N-glycosylase activity"/>
    <property type="evidence" value="ECO:0007669"/>
    <property type="project" value="UniProtKB-ARBA"/>
</dbReference>
<evidence type="ECO:0000256" key="9">
    <source>
        <dbReference type="ARBA" id="ARBA00023204"/>
    </source>
</evidence>
<reference evidence="12" key="2">
    <citation type="submission" date="2020-09" db="EMBL/GenBank/DDBJ databases">
        <authorList>
            <person name="Sun Q."/>
            <person name="Ohkuma M."/>
        </authorList>
    </citation>
    <scope>NUCLEOTIDE SEQUENCE</scope>
    <source>
        <strain evidence="12">JCM 4784</strain>
    </source>
</reference>
<feature type="domain" description="Uracil-DNA glycosylase-like" evidence="11">
    <location>
        <begin position="73"/>
        <end position="252"/>
    </location>
</feature>
<evidence type="ECO:0000256" key="6">
    <source>
        <dbReference type="ARBA" id="ARBA00022801"/>
    </source>
</evidence>
<evidence type="ECO:0000256" key="8">
    <source>
        <dbReference type="ARBA" id="ARBA00023014"/>
    </source>
</evidence>
<organism evidence="12 13">
    <name type="scientific">Streptomyces longispororuber</name>
    <dbReference type="NCBI Taxonomy" id="68230"/>
    <lineage>
        <taxon>Bacteria</taxon>
        <taxon>Bacillati</taxon>
        <taxon>Actinomycetota</taxon>
        <taxon>Actinomycetes</taxon>
        <taxon>Kitasatosporales</taxon>
        <taxon>Streptomycetaceae</taxon>
        <taxon>Streptomyces</taxon>
    </lineage>
</organism>
<feature type="compositionally biased region" description="Basic and acidic residues" evidence="10">
    <location>
        <begin position="1"/>
        <end position="25"/>
    </location>
</feature>
<dbReference type="NCBIfam" id="TIGR03914">
    <property type="entry name" value="UDG_fam_dom"/>
    <property type="match status" value="1"/>
</dbReference>
<dbReference type="InterPro" id="IPR005273">
    <property type="entry name" value="Ura-DNA_glyco_family4"/>
</dbReference>
<evidence type="ECO:0000256" key="5">
    <source>
        <dbReference type="ARBA" id="ARBA00022763"/>
    </source>
</evidence>
<sequence>MPGADRKTAAERAADEKAEKAEKKAVGRKAAGKRGSEGALPYVPARGGIPVLRRAAADCRGCPLYADATRTVFGAGPAPARLMLVGEQPGDQEDRAGEPFVGPAGRLLHSALGKAGIDAEQAYVTNAVKHFKFAPVTEGRKRRIHKAPNLGELTACRPWLAAEVRRVRPELIVALGATAGKSLLGNSFKVTEARGALLSLAPGTELPLVAGEGDGDDGGDGHRHFLATVHPSAVLRATNRDEAFEGLVADLRVASGFLG</sequence>
<dbReference type="PANTHER" id="PTHR33693">
    <property type="entry name" value="TYPE-5 URACIL-DNA GLYCOSYLASE"/>
    <property type="match status" value="1"/>
</dbReference>
<evidence type="ECO:0000256" key="2">
    <source>
        <dbReference type="ARBA" id="ARBA00019403"/>
    </source>
</evidence>
<keyword evidence="9" id="KW-0234">DNA repair</keyword>
<dbReference type="InterPro" id="IPR051536">
    <property type="entry name" value="UDG_Type-4/5"/>
</dbReference>
<evidence type="ECO:0000256" key="3">
    <source>
        <dbReference type="ARBA" id="ARBA00022485"/>
    </source>
</evidence>
<accession>A0A918ZFJ2</accession>
<keyword evidence="13" id="KW-1185">Reference proteome</keyword>
<feature type="region of interest" description="Disordered" evidence="10">
    <location>
        <begin position="1"/>
        <end position="39"/>
    </location>
</feature>
<dbReference type="GO" id="GO:0051539">
    <property type="term" value="F:4 iron, 4 sulfur cluster binding"/>
    <property type="evidence" value="ECO:0007669"/>
    <property type="project" value="UniProtKB-KW"/>
</dbReference>
<keyword evidence="7" id="KW-0408">Iron</keyword>
<keyword evidence="6" id="KW-0378">Hydrolase</keyword>
<dbReference type="RefSeq" id="WP_190135447.1">
    <property type="nucleotide sequence ID" value="NZ_BNBT01000019.1"/>
</dbReference>
<comment type="similarity">
    <text evidence="1">Belongs to the uracil-DNA glycosylase (UDG) superfamily. Type 4 (UDGa) family.</text>
</comment>
<dbReference type="GO" id="GO:0046872">
    <property type="term" value="F:metal ion binding"/>
    <property type="evidence" value="ECO:0007669"/>
    <property type="project" value="UniProtKB-KW"/>
</dbReference>
<evidence type="ECO:0000256" key="4">
    <source>
        <dbReference type="ARBA" id="ARBA00022723"/>
    </source>
</evidence>
<dbReference type="Pfam" id="PF03167">
    <property type="entry name" value="UDG"/>
    <property type="match status" value="1"/>
</dbReference>
<name>A0A918ZFJ2_9ACTN</name>
<reference evidence="12" key="1">
    <citation type="journal article" date="2014" name="Int. J. Syst. Evol. Microbiol.">
        <title>Complete genome sequence of Corynebacterium casei LMG S-19264T (=DSM 44701T), isolated from a smear-ripened cheese.</title>
        <authorList>
            <consortium name="US DOE Joint Genome Institute (JGI-PGF)"/>
            <person name="Walter F."/>
            <person name="Albersmeier A."/>
            <person name="Kalinowski J."/>
            <person name="Ruckert C."/>
        </authorList>
    </citation>
    <scope>NUCLEOTIDE SEQUENCE</scope>
    <source>
        <strain evidence="12">JCM 4784</strain>
    </source>
</reference>
<evidence type="ECO:0000256" key="1">
    <source>
        <dbReference type="ARBA" id="ARBA00006521"/>
    </source>
</evidence>
<dbReference type="PANTHER" id="PTHR33693:SF9">
    <property type="entry name" value="TYPE-4 URACIL-DNA GLYCOSYLASE"/>
    <property type="match status" value="1"/>
</dbReference>
<dbReference type="Proteomes" id="UP000608024">
    <property type="component" value="Unassembled WGS sequence"/>
</dbReference>
<evidence type="ECO:0000313" key="13">
    <source>
        <dbReference type="Proteomes" id="UP000608024"/>
    </source>
</evidence>
<dbReference type="EMBL" id="BNBT01000019">
    <property type="protein sequence ID" value="GHE49906.1"/>
    <property type="molecule type" value="Genomic_DNA"/>
</dbReference>
<dbReference type="SUPFAM" id="SSF52141">
    <property type="entry name" value="Uracil-DNA glycosylase-like"/>
    <property type="match status" value="1"/>
</dbReference>
<dbReference type="CDD" id="cd10030">
    <property type="entry name" value="UDG-F4_TTUDGA_SPO1dp_like"/>
    <property type="match status" value="1"/>
</dbReference>
<dbReference type="SMART" id="SM00986">
    <property type="entry name" value="UDG"/>
    <property type="match status" value="1"/>
</dbReference>
<dbReference type="Gene3D" id="3.40.470.10">
    <property type="entry name" value="Uracil-DNA glycosylase-like domain"/>
    <property type="match status" value="1"/>
</dbReference>